<comment type="similarity">
    <text evidence="5">Belongs to the IL-12B family.</text>
</comment>
<dbReference type="PRINTS" id="PR01928">
    <property type="entry name" value="INTRLEUKN12B"/>
</dbReference>
<dbReference type="InterPro" id="IPR007110">
    <property type="entry name" value="Ig-like_dom"/>
</dbReference>
<dbReference type="InterPro" id="IPR036179">
    <property type="entry name" value="Ig-like_dom_sf"/>
</dbReference>
<dbReference type="InterPro" id="IPR013783">
    <property type="entry name" value="Ig-like_fold"/>
</dbReference>
<keyword evidence="5" id="KW-0202">Cytokine</keyword>
<dbReference type="PANTHER" id="PTHR48485:SF3">
    <property type="entry name" value="INTERLEUKIN-12 SUBUNIT BETA"/>
    <property type="match status" value="1"/>
</dbReference>
<dbReference type="PROSITE" id="PS50835">
    <property type="entry name" value="IG_LIKE"/>
    <property type="match status" value="1"/>
</dbReference>
<feature type="domain" description="Ig-like" evidence="6">
    <location>
        <begin position="16"/>
        <end position="88"/>
    </location>
</feature>
<proteinExistence type="inferred from homology"/>
<dbReference type="AlphaFoldDB" id="A0A4W6BT09"/>
<dbReference type="GeneTree" id="ENSGT00390000012630"/>
<dbReference type="InterPro" id="IPR036116">
    <property type="entry name" value="FN3_sf"/>
</dbReference>
<dbReference type="Proteomes" id="UP000314980">
    <property type="component" value="Unassembled WGS sequence"/>
</dbReference>
<sequence length="295" mass="33441">QKTLPLWIFGLLLISPTGAHGLNHFPENFVVVKKNDTVTLTCSSTQLTGDVTWKLENDEIEVDDDFQLDGQNLKVSGVGTPSLGNYSCWSGEAMLSSTHLLLEAEAEEELDSFFHCWAKSYDCNFSCVWNNSRYTAVRLGLGHDSIEGEKSYDWVSSNNQLPNGGFQFELSHSLSPYAEESTMLKLTVEAMVYPLILRRTKRFYLRDIGNPQIVKCQEVGEELNVTINPPSSWSTPHSFFRLEHQIQYKLKDDGKVENSSSLLIPKGISKLRVRCRDSVVLSTWSQWTPWKNVTH</sequence>
<evidence type="ECO:0000256" key="5">
    <source>
        <dbReference type="RuleBase" id="RU281113"/>
    </source>
</evidence>
<organism evidence="7 8">
    <name type="scientific">Lates calcarifer</name>
    <name type="common">Barramundi</name>
    <name type="synonym">Holocentrus calcarifer</name>
    <dbReference type="NCBI Taxonomy" id="8187"/>
    <lineage>
        <taxon>Eukaryota</taxon>
        <taxon>Metazoa</taxon>
        <taxon>Chordata</taxon>
        <taxon>Craniata</taxon>
        <taxon>Vertebrata</taxon>
        <taxon>Euteleostomi</taxon>
        <taxon>Actinopterygii</taxon>
        <taxon>Neopterygii</taxon>
        <taxon>Teleostei</taxon>
        <taxon>Neoteleostei</taxon>
        <taxon>Acanthomorphata</taxon>
        <taxon>Carangaria</taxon>
        <taxon>Carangaria incertae sedis</taxon>
        <taxon>Centropomidae</taxon>
        <taxon>Lates</taxon>
    </lineage>
</organism>
<reference evidence="7" key="2">
    <citation type="submission" date="2025-08" db="UniProtKB">
        <authorList>
            <consortium name="Ensembl"/>
        </authorList>
    </citation>
    <scope>IDENTIFICATION</scope>
</reference>
<name>A0A4W6BT09_LATCA</name>
<keyword evidence="4 5" id="KW-0393">Immunoglobulin domain</keyword>
<dbReference type="InterPro" id="IPR015528">
    <property type="entry name" value="IL-12_beta"/>
</dbReference>
<keyword evidence="5" id="KW-0964">Secreted</keyword>
<dbReference type="Gene3D" id="2.60.40.10">
    <property type="entry name" value="Immunoglobulins"/>
    <property type="match status" value="3"/>
</dbReference>
<dbReference type="SUPFAM" id="SSF49265">
    <property type="entry name" value="Fibronectin type III"/>
    <property type="match status" value="2"/>
</dbReference>
<dbReference type="InterPro" id="IPR019482">
    <property type="entry name" value="IL-12_beta_cen-dom"/>
</dbReference>
<dbReference type="GO" id="GO:0005125">
    <property type="term" value="F:cytokine activity"/>
    <property type="evidence" value="ECO:0007669"/>
    <property type="project" value="UniProtKB-KW"/>
</dbReference>
<dbReference type="STRING" id="8187.ENSLCAP00010002503"/>
<keyword evidence="3 5" id="KW-0325">Glycoprotein</keyword>
<feature type="chain" id="PRO_5021512884" description="Interleukin-12 subunit beta" evidence="5">
    <location>
        <begin position="22"/>
        <end position="295"/>
    </location>
</feature>
<keyword evidence="2" id="KW-1015">Disulfide bond</keyword>
<comment type="subunit">
    <text evidence="5">Heterodimer with IL12A; disulfide-linked. The heterodimer is known as interleukin IL-12.</text>
</comment>
<keyword evidence="1 5" id="KW-0732">Signal</keyword>
<evidence type="ECO:0000256" key="3">
    <source>
        <dbReference type="ARBA" id="ARBA00023180"/>
    </source>
</evidence>
<evidence type="ECO:0000313" key="7">
    <source>
        <dbReference type="Ensembl" id="ENSLCAP00010002503.1"/>
    </source>
</evidence>
<evidence type="ECO:0000313" key="8">
    <source>
        <dbReference type="Proteomes" id="UP000314980"/>
    </source>
</evidence>
<dbReference type="PANTHER" id="PTHR48485">
    <property type="entry name" value="INTERLEUKIN-12 SUBUNIT BETA-RELATED"/>
    <property type="match status" value="1"/>
</dbReference>
<dbReference type="SUPFAM" id="SSF48726">
    <property type="entry name" value="Immunoglobulin"/>
    <property type="match status" value="1"/>
</dbReference>
<accession>A0A4W6BT09</accession>
<dbReference type="GO" id="GO:0004896">
    <property type="term" value="F:cytokine receptor activity"/>
    <property type="evidence" value="ECO:0007669"/>
    <property type="project" value="UniProtKB-UniRule"/>
</dbReference>
<dbReference type="InParanoid" id="A0A4W6BT09"/>
<feature type="signal peptide" evidence="5">
    <location>
        <begin position="1"/>
        <end position="21"/>
    </location>
</feature>
<protein>
    <recommendedName>
        <fullName evidence="5">Interleukin-12 subunit beta</fullName>
        <shortName evidence="5">IL-12B</shortName>
    </recommendedName>
    <alternativeName>
        <fullName evidence="5">Cytotoxic lymphocyte maturation factor 40 kDa subunit</fullName>
    </alternativeName>
    <alternativeName>
        <fullName evidence="5">IL-12 subunit p40</fullName>
    </alternativeName>
</protein>
<comment type="subcellular location">
    <subcellularLocation>
        <location evidence="5">Secreted</location>
    </subcellularLocation>
</comment>
<reference evidence="8" key="1">
    <citation type="submission" date="2015-09" db="EMBL/GenBank/DDBJ databases">
        <authorList>
            <person name="Sai Rama Sridatta P."/>
        </authorList>
    </citation>
    <scope>NUCLEOTIDE SEQUENCE [LARGE SCALE GENOMIC DNA]</scope>
</reference>
<evidence type="ECO:0000256" key="1">
    <source>
        <dbReference type="ARBA" id="ARBA00022729"/>
    </source>
</evidence>
<keyword evidence="8" id="KW-1185">Reference proteome</keyword>
<dbReference type="GO" id="GO:0005615">
    <property type="term" value="C:extracellular space"/>
    <property type="evidence" value="ECO:0007669"/>
    <property type="project" value="UniProtKB-KW"/>
</dbReference>
<evidence type="ECO:0000256" key="2">
    <source>
        <dbReference type="ARBA" id="ARBA00023157"/>
    </source>
</evidence>
<dbReference type="Pfam" id="PF10420">
    <property type="entry name" value="IL12p40_C"/>
    <property type="match status" value="1"/>
</dbReference>
<evidence type="ECO:0000259" key="6">
    <source>
        <dbReference type="PROSITE" id="PS50835"/>
    </source>
</evidence>
<reference evidence="7" key="3">
    <citation type="submission" date="2025-09" db="UniProtKB">
        <authorList>
            <consortium name="Ensembl"/>
        </authorList>
    </citation>
    <scope>IDENTIFICATION</scope>
</reference>
<gene>
    <name evidence="5" type="primary">IL12B</name>
</gene>
<dbReference type="Ensembl" id="ENSLCAT00010002591.1">
    <property type="protein sequence ID" value="ENSLCAP00010002503.1"/>
    <property type="gene ID" value="ENSLCAG00010001390.1"/>
</dbReference>
<evidence type="ECO:0000256" key="4">
    <source>
        <dbReference type="ARBA" id="ARBA00023319"/>
    </source>
</evidence>
<dbReference type="InterPro" id="IPR050676">
    <property type="entry name" value="IL-12"/>
</dbReference>